<evidence type="ECO:0000313" key="1">
    <source>
        <dbReference type="EMBL" id="SAL52242.1"/>
    </source>
</evidence>
<gene>
    <name evidence="1" type="ORF">AWB64_05616</name>
</gene>
<dbReference type="AlphaFoldDB" id="A0A158I6L0"/>
<sequence>MKSASARPVQQRDAALLRGVATRGMAASWESIG</sequence>
<proteinExistence type="predicted"/>
<dbReference type="EMBL" id="FCOC02000027">
    <property type="protein sequence ID" value="SAL52242.1"/>
    <property type="molecule type" value="Genomic_DNA"/>
</dbReference>
<accession>A0A158I6L0</accession>
<evidence type="ECO:0000313" key="2">
    <source>
        <dbReference type="Proteomes" id="UP000054893"/>
    </source>
</evidence>
<protein>
    <submittedName>
        <fullName evidence="1">Uncharacterized protein</fullName>
    </submittedName>
</protein>
<reference evidence="1 2" key="1">
    <citation type="submission" date="2016-01" db="EMBL/GenBank/DDBJ databases">
        <authorList>
            <person name="Oliw E.H."/>
        </authorList>
    </citation>
    <scope>NUCLEOTIDE SEQUENCE [LARGE SCALE GENOMIC DNA]</scope>
    <source>
        <strain evidence="1">LMG 22029</strain>
    </source>
</reference>
<name>A0A158I6L0_CABSO</name>
<dbReference type="Proteomes" id="UP000054893">
    <property type="component" value="Unassembled WGS sequence"/>
</dbReference>
<organism evidence="1 2">
    <name type="scientific">Caballeronia sordidicola</name>
    <name type="common">Burkholderia sordidicola</name>
    <dbReference type="NCBI Taxonomy" id="196367"/>
    <lineage>
        <taxon>Bacteria</taxon>
        <taxon>Pseudomonadati</taxon>
        <taxon>Pseudomonadota</taxon>
        <taxon>Betaproteobacteria</taxon>
        <taxon>Burkholderiales</taxon>
        <taxon>Burkholderiaceae</taxon>
        <taxon>Caballeronia</taxon>
    </lineage>
</organism>